<proteinExistence type="predicted"/>
<dbReference type="EMBL" id="UIHC01000023">
    <property type="protein sequence ID" value="SUZ32547.1"/>
    <property type="molecule type" value="Genomic_DNA"/>
</dbReference>
<organism evidence="1 2">
    <name type="scientific">Roseinatronobacter ekhonensis</name>
    <dbReference type="NCBI Taxonomy" id="254356"/>
    <lineage>
        <taxon>Bacteria</taxon>
        <taxon>Pseudomonadati</taxon>
        <taxon>Pseudomonadota</taxon>
        <taxon>Alphaproteobacteria</taxon>
        <taxon>Rhodobacterales</taxon>
        <taxon>Paracoccaceae</taxon>
        <taxon>Roseinatronobacter</taxon>
    </lineage>
</organism>
<gene>
    <name evidence="1" type="ORF">ROE7235_02308</name>
</gene>
<name>A0A3B0MNC9_9RHOB</name>
<protein>
    <submittedName>
        <fullName evidence="1">Uncharacterized protein</fullName>
    </submittedName>
</protein>
<dbReference type="Proteomes" id="UP000272908">
    <property type="component" value="Unassembled WGS sequence"/>
</dbReference>
<reference evidence="2" key="1">
    <citation type="submission" date="2018-08" db="EMBL/GenBank/DDBJ databases">
        <authorList>
            <person name="Rodrigo-Torres L."/>
            <person name="Arahal R. D."/>
            <person name="Lucena T."/>
        </authorList>
    </citation>
    <scope>NUCLEOTIDE SEQUENCE [LARGE SCALE GENOMIC DNA]</scope>
    <source>
        <strain evidence="2">CECT 7235</strain>
    </source>
</reference>
<accession>A0A3B0MNC9</accession>
<dbReference type="AlphaFoldDB" id="A0A3B0MNC9"/>
<evidence type="ECO:0000313" key="1">
    <source>
        <dbReference type="EMBL" id="SUZ32547.1"/>
    </source>
</evidence>
<evidence type="ECO:0000313" key="2">
    <source>
        <dbReference type="Proteomes" id="UP000272908"/>
    </source>
</evidence>
<keyword evidence="2" id="KW-1185">Reference proteome</keyword>
<sequence>MKSSSLEIPRICLQRFFTVSSNDIFKSARLKIDRASEHISDINEILKEKRPFRYIVETDAKVGRRATMAVKDASVVDALSVRSGDAIHNLRSALDHAYGAVVSRVATTDRERRAIQFPFSEKASRLEESCRNRLAHKVSPEFLAAILDLKPHGEPGGNEMLYFMHALDVPDKHAHLVPTAYHVKFSAERLREQIPDFPAEISGDLTMSDNGRDVVWAVKPFTLHEWLISGVPRNGILKQEVNIPVDVCFQGRTQSGAMLTVPTLNRFVDVANNVVRVISRFA</sequence>